<evidence type="ECO:0000313" key="3">
    <source>
        <dbReference type="Proteomes" id="UP001228044"/>
    </source>
</evidence>
<keyword evidence="3" id="KW-1185">Reference proteome</keyword>
<feature type="signal peptide" evidence="1">
    <location>
        <begin position="1"/>
        <end position="27"/>
    </location>
</feature>
<accession>A0ABT8DTT5</accession>
<feature type="chain" id="PRO_5046863519" evidence="1">
    <location>
        <begin position="28"/>
        <end position="398"/>
    </location>
</feature>
<sequence>MKAKTTPQSRRCTSLGALAGAAVILCASEGAQGQILLGFEGPSQYDGASFGRSIIPPDAMGAVGLTQYVSTTNGAYAVYDKTTGSKLSMVSDLAFWAAAGQTGTNGETRIMYNAAASRWVAVSSGANSMDLQIAVSRTDNALGTWQSVKFQGYGGLGFGANASYPTLALDKSAIYVGTNDFAPATQGGVSFRGTTLNVIPLNSLFNAGPLTVANMRQFFTPCINSCLGGGTDRGYALQGVNSQAAGSSGKVVANSLFINDNVVFGIYGLTPSSAAGSTLTAPAYLGASLSSYGGPARQPSTTNPRVINALDQRISSSVYESQGKIFMLNTVDSGSDFARVHYTVIDANTNAILSEGDIGTGNFDYFQGSIAVNAAGQLASGAHHRKGLTVVVGDGTIE</sequence>
<evidence type="ECO:0000256" key="1">
    <source>
        <dbReference type="SAM" id="SignalP"/>
    </source>
</evidence>
<dbReference type="EMBL" id="JAUHHC010000002">
    <property type="protein sequence ID" value="MDN3920314.1"/>
    <property type="molecule type" value="Genomic_DNA"/>
</dbReference>
<proteinExistence type="predicted"/>
<dbReference type="Proteomes" id="UP001228044">
    <property type="component" value="Unassembled WGS sequence"/>
</dbReference>
<reference evidence="2 3" key="1">
    <citation type="submission" date="2023-06" db="EMBL/GenBank/DDBJ databases">
        <title>Pelomonas sp. PFR6 16S ribosomal RNA gene Genome sequencing and assembly.</title>
        <authorList>
            <person name="Woo H."/>
        </authorList>
    </citation>
    <scope>NUCLEOTIDE SEQUENCE [LARGE SCALE GENOMIC DNA]</scope>
    <source>
        <strain evidence="2 3">PFR6</strain>
    </source>
</reference>
<name>A0ABT8DTT5_9BURK</name>
<evidence type="ECO:0000313" key="2">
    <source>
        <dbReference type="EMBL" id="MDN3920314.1"/>
    </source>
</evidence>
<keyword evidence="1" id="KW-0732">Signal</keyword>
<gene>
    <name evidence="2" type="ORF">QWJ38_08505</name>
</gene>
<protein>
    <submittedName>
        <fullName evidence="2">Uncharacterized protein</fullName>
    </submittedName>
</protein>
<dbReference type="RefSeq" id="WP_290358618.1">
    <property type="nucleotide sequence ID" value="NZ_JAUHHC010000002.1"/>
</dbReference>
<organism evidence="2 3">
    <name type="scientific">Roseateles violae</name>
    <dbReference type="NCBI Taxonomy" id="3058042"/>
    <lineage>
        <taxon>Bacteria</taxon>
        <taxon>Pseudomonadati</taxon>
        <taxon>Pseudomonadota</taxon>
        <taxon>Betaproteobacteria</taxon>
        <taxon>Burkholderiales</taxon>
        <taxon>Sphaerotilaceae</taxon>
        <taxon>Roseateles</taxon>
    </lineage>
</organism>
<comment type="caution">
    <text evidence="2">The sequence shown here is derived from an EMBL/GenBank/DDBJ whole genome shotgun (WGS) entry which is preliminary data.</text>
</comment>